<sequence length="265" mass="29663">MFGLPSKECMELSGNVSLVVYIHDRRACDRVQVRIDSVCPHNRTGPHHDIHGSTSIDAFEVFVVSLQFVVLLGLESGFDDLCNQLSQNRMFCLGLECPLLKLDSSGHVVLPVLHVDVLLDGNHKSHISIRVKPRVDWLLQVCVDVCVDTAIQKNQQVSSEVGTDDFVWQHLERLEHLRNGVFEPDSQNLQDLVVSQQVIFVGWVLVFPLVHELLVREVWVGGRHLPHLPNALLNSSGAIVIWKELGQSLCSDCCIVGVGTPEFWI</sequence>
<evidence type="ECO:0000313" key="2">
    <source>
        <dbReference type="Proteomes" id="UP000788993"/>
    </source>
</evidence>
<reference evidence="1" key="1">
    <citation type="journal article" date="2021" name="Open Biol.">
        <title>Shared evolutionary footprints suggest mitochondrial oxidative damage underlies multiple complex I losses in fungi.</title>
        <authorList>
            <person name="Schikora-Tamarit M.A."/>
            <person name="Marcet-Houben M."/>
            <person name="Nosek J."/>
            <person name="Gabaldon T."/>
        </authorList>
    </citation>
    <scope>NUCLEOTIDE SEQUENCE</scope>
    <source>
        <strain evidence="1">NCAIM Y.01608</strain>
    </source>
</reference>
<dbReference type="EMBL" id="JAEUBD010000983">
    <property type="protein sequence ID" value="KAH3670050.1"/>
    <property type="molecule type" value="Genomic_DNA"/>
</dbReference>
<keyword evidence="2" id="KW-1185">Reference proteome</keyword>
<evidence type="ECO:0000313" key="1">
    <source>
        <dbReference type="EMBL" id="KAH3670050.1"/>
    </source>
</evidence>
<organism evidence="1 2">
    <name type="scientific">Ogataea polymorpha</name>
    <dbReference type="NCBI Taxonomy" id="460523"/>
    <lineage>
        <taxon>Eukaryota</taxon>
        <taxon>Fungi</taxon>
        <taxon>Dikarya</taxon>
        <taxon>Ascomycota</taxon>
        <taxon>Saccharomycotina</taxon>
        <taxon>Pichiomycetes</taxon>
        <taxon>Pichiales</taxon>
        <taxon>Pichiaceae</taxon>
        <taxon>Ogataea</taxon>
    </lineage>
</organism>
<comment type="caution">
    <text evidence="1">The sequence shown here is derived from an EMBL/GenBank/DDBJ whole genome shotgun (WGS) entry which is preliminary data.</text>
</comment>
<gene>
    <name evidence="1" type="ORF">OGATHE_002863</name>
</gene>
<accession>A0A9P8PE79</accession>
<protein>
    <submittedName>
        <fullName evidence="1">Uncharacterized protein</fullName>
    </submittedName>
</protein>
<name>A0A9P8PE79_9ASCO</name>
<dbReference type="Proteomes" id="UP000788993">
    <property type="component" value="Unassembled WGS sequence"/>
</dbReference>
<reference evidence="1" key="2">
    <citation type="submission" date="2021-01" db="EMBL/GenBank/DDBJ databases">
        <authorList>
            <person name="Schikora-Tamarit M.A."/>
        </authorList>
    </citation>
    <scope>NUCLEOTIDE SEQUENCE</scope>
    <source>
        <strain evidence="1">NCAIM Y.01608</strain>
    </source>
</reference>
<dbReference type="AlphaFoldDB" id="A0A9P8PE79"/>
<proteinExistence type="predicted"/>